<dbReference type="RefSeq" id="WP_316688649.1">
    <property type="nucleotide sequence ID" value="NZ_CP103837.1"/>
</dbReference>
<proteinExistence type="predicted"/>
<organism evidence="1 2">
    <name type="scientific">Xanthomonas dyei</name>
    <dbReference type="NCBI Taxonomy" id="743699"/>
    <lineage>
        <taxon>Bacteria</taxon>
        <taxon>Pseudomonadati</taxon>
        <taxon>Pseudomonadota</taxon>
        <taxon>Gammaproteobacteria</taxon>
        <taxon>Lysobacterales</taxon>
        <taxon>Lysobacteraceae</taxon>
        <taxon>Xanthomonas</taxon>
    </lineage>
</organism>
<dbReference type="GeneID" id="95585870"/>
<sequence>MTDAIWCIESIAIFINNYAGNFCWRLVARVVGFMGVRLASINALVIAIAVCAYAEAENSLVSFDEVVDEFYNSEKPKNFEFFREFWFRDFHQVSSSRSLNIAFRSSALRTLDQYEIAFVEFRVPPELDKGVGFAYMELAPGRCYEVSKIKKKFALTPYILPPNPHEPIANISKDIFYKTNLGETSVYLKASSKGKCLLGLTRSRN</sequence>
<name>A0ABZ0D5W8_9XANT</name>
<keyword evidence="2" id="KW-1185">Reference proteome</keyword>
<dbReference type="Proteomes" id="UP001304534">
    <property type="component" value="Chromosome"/>
</dbReference>
<dbReference type="EMBL" id="CP103840">
    <property type="protein sequence ID" value="WOB25643.1"/>
    <property type="molecule type" value="Genomic_DNA"/>
</dbReference>
<reference evidence="1 2" key="1">
    <citation type="submission" date="2022-08" db="EMBL/GenBank/DDBJ databases">
        <title>Whole genome sequencing-based tracing of a 2022 introduction and outbreak of Xanthomonas hortorum pv. pelargonii.</title>
        <authorList>
            <person name="Iruegas-Bocardo F."/>
            <person name="Weisberg A.K."/>
            <person name="Riutta E.R."/>
            <person name="Kilday K."/>
            <person name="Bonkowski J.C."/>
            <person name="Creswell T."/>
            <person name="Daughtrey M.L."/>
            <person name="Rane K."/>
            <person name="Grunwald N.J."/>
            <person name="Chang J.H."/>
            <person name="Putnam M.L."/>
        </authorList>
    </citation>
    <scope>NUCLEOTIDE SEQUENCE [LARGE SCALE GENOMIC DNA]</scope>
    <source>
        <strain evidence="1 2">22-325</strain>
    </source>
</reference>
<evidence type="ECO:0000313" key="1">
    <source>
        <dbReference type="EMBL" id="WOB25643.1"/>
    </source>
</evidence>
<protein>
    <submittedName>
        <fullName evidence="1">Uncharacterized protein</fullName>
    </submittedName>
</protein>
<evidence type="ECO:0000313" key="2">
    <source>
        <dbReference type="Proteomes" id="UP001304534"/>
    </source>
</evidence>
<gene>
    <name evidence="1" type="ORF">NYR99_18320</name>
</gene>
<accession>A0ABZ0D5W8</accession>